<reference evidence="2 3" key="1">
    <citation type="submission" date="2019-05" db="EMBL/GenBank/DDBJ databases">
        <title>Draft genome sequence of Nonomuraea turkmeniaca DSM 43926.</title>
        <authorList>
            <person name="Saricaoglu S."/>
            <person name="Isik K."/>
        </authorList>
    </citation>
    <scope>NUCLEOTIDE SEQUENCE [LARGE SCALE GENOMIC DNA]</scope>
    <source>
        <strain evidence="2 3">DSM 43926</strain>
    </source>
</reference>
<keyword evidence="1" id="KW-0472">Membrane</keyword>
<protein>
    <recommendedName>
        <fullName evidence="4">CU044_5270 family protein</fullName>
    </recommendedName>
</protein>
<dbReference type="EMBL" id="VCKY01000019">
    <property type="protein sequence ID" value="TMR23396.1"/>
    <property type="molecule type" value="Genomic_DNA"/>
</dbReference>
<accession>A0A5S4FRN6</accession>
<proteinExistence type="predicted"/>
<evidence type="ECO:0008006" key="4">
    <source>
        <dbReference type="Google" id="ProtNLM"/>
    </source>
</evidence>
<evidence type="ECO:0000313" key="2">
    <source>
        <dbReference type="EMBL" id="TMR23396.1"/>
    </source>
</evidence>
<evidence type="ECO:0000313" key="3">
    <source>
        <dbReference type="Proteomes" id="UP000309128"/>
    </source>
</evidence>
<name>A0A5S4FRN6_9ACTN</name>
<evidence type="ECO:0000256" key="1">
    <source>
        <dbReference type="SAM" id="Phobius"/>
    </source>
</evidence>
<keyword evidence="3" id="KW-1185">Reference proteome</keyword>
<feature type="transmembrane region" description="Helical" evidence="1">
    <location>
        <begin position="84"/>
        <end position="105"/>
    </location>
</feature>
<comment type="caution">
    <text evidence="2">The sequence shown here is derived from an EMBL/GenBank/DDBJ whole genome shotgun (WGS) entry which is preliminary data.</text>
</comment>
<sequence length="381" mass="40676">MKNTDKIDAMTRALARVTPGQPGGHPSDAEAQTLLTLITAEDPTTAAPETRPARPHGVRRLLLGVTATTATGSRSAHRFRPPRVSIRMITASALAAAITAGALVMGNPDGDDGNDAPRHLVPGLSIPAANAQTVLHSAAQAALHRKFTAPRPDQWVYIETRVQGVGKPAPGEVQTPRTPLETHVDRSWTRADGKEVALFEDGKLVRSPTGGGMPPVDYATVAALPTDPDALLAWMYANMGDLHNSEEDRHNWAYLLLGSLLAQNLVPPAQEAAVYRTMAKIPGVTVAPDAVDVDGRPAVAVARVEDGWVSHELLLDRSTYTYLGERAVASADYTAPEPGVRMEEGRKIIHKGHSYTIKKGTIMTLASRLDIGVTDRPGARI</sequence>
<dbReference type="AlphaFoldDB" id="A0A5S4FRN6"/>
<keyword evidence="1" id="KW-1133">Transmembrane helix</keyword>
<dbReference type="RefSeq" id="WP_138665450.1">
    <property type="nucleotide sequence ID" value="NZ_VCKY01000019.1"/>
</dbReference>
<dbReference type="NCBIfam" id="NF038083">
    <property type="entry name" value="CU044_5270_fam"/>
    <property type="match status" value="1"/>
</dbReference>
<dbReference type="OrthoDB" id="3612087at2"/>
<organism evidence="2 3">
    <name type="scientific">Nonomuraea turkmeniaca</name>
    <dbReference type="NCBI Taxonomy" id="103838"/>
    <lineage>
        <taxon>Bacteria</taxon>
        <taxon>Bacillati</taxon>
        <taxon>Actinomycetota</taxon>
        <taxon>Actinomycetes</taxon>
        <taxon>Streptosporangiales</taxon>
        <taxon>Streptosporangiaceae</taxon>
        <taxon>Nonomuraea</taxon>
    </lineage>
</organism>
<gene>
    <name evidence="2" type="ORF">ETD86_07940</name>
</gene>
<dbReference type="Proteomes" id="UP000309128">
    <property type="component" value="Unassembled WGS sequence"/>
</dbReference>
<dbReference type="InterPro" id="IPR047789">
    <property type="entry name" value="CU044_5270-like"/>
</dbReference>
<keyword evidence="1" id="KW-0812">Transmembrane</keyword>